<dbReference type="Gene3D" id="3.30.2350.20">
    <property type="entry name" value="TruD, catalytic domain"/>
    <property type="match status" value="1"/>
</dbReference>
<dbReference type="PROSITE" id="PS01268">
    <property type="entry name" value="UPF0024"/>
    <property type="match status" value="1"/>
</dbReference>
<dbReference type="PIRSF" id="PIRSF037016">
    <property type="entry name" value="Pseudouridin_synth_euk_prd"/>
    <property type="match status" value="1"/>
</dbReference>
<dbReference type="OrthoDB" id="1550679at2"/>
<accession>A0A517Y708</accession>
<proteinExistence type="inferred from homology"/>
<dbReference type="PANTHER" id="PTHR13326">
    <property type="entry name" value="TRNA PSEUDOURIDINE SYNTHASE D"/>
    <property type="match status" value="1"/>
</dbReference>
<dbReference type="GO" id="GO:0003723">
    <property type="term" value="F:RNA binding"/>
    <property type="evidence" value="ECO:0007669"/>
    <property type="project" value="InterPro"/>
</dbReference>
<dbReference type="InterPro" id="IPR020103">
    <property type="entry name" value="PsdUridine_synth_cat_dom_sf"/>
</dbReference>
<protein>
    <submittedName>
        <fullName evidence="5">tRNA pseudouridine synthase D</fullName>
        <ecNumber evidence="5">5.4.99.27</ecNumber>
    </submittedName>
</protein>
<evidence type="ECO:0000259" key="4">
    <source>
        <dbReference type="PROSITE" id="PS50984"/>
    </source>
</evidence>
<evidence type="ECO:0000313" key="5">
    <source>
        <dbReference type="EMBL" id="QDU25996.1"/>
    </source>
</evidence>
<dbReference type="AlphaFoldDB" id="A0A517Y708"/>
<name>A0A517Y708_9BACT</name>
<organism evidence="5 6">
    <name type="scientific">Anatilimnocola aggregata</name>
    <dbReference type="NCBI Taxonomy" id="2528021"/>
    <lineage>
        <taxon>Bacteria</taxon>
        <taxon>Pseudomonadati</taxon>
        <taxon>Planctomycetota</taxon>
        <taxon>Planctomycetia</taxon>
        <taxon>Pirellulales</taxon>
        <taxon>Pirellulaceae</taxon>
        <taxon>Anatilimnocola</taxon>
    </lineage>
</organism>
<dbReference type="KEGG" id="aagg:ETAA8_10680"/>
<dbReference type="Proteomes" id="UP000315017">
    <property type="component" value="Chromosome"/>
</dbReference>
<dbReference type="Pfam" id="PF01142">
    <property type="entry name" value="TruD"/>
    <property type="match status" value="1"/>
</dbReference>
<comment type="similarity">
    <text evidence="1">Belongs to the pseudouridine synthase TruD family.</text>
</comment>
<reference evidence="5 6" key="1">
    <citation type="submission" date="2019-02" db="EMBL/GenBank/DDBJ databases">
        <title>Deep-cultivation of Planctomycetes and their phenomic and genomic characterization uncovers novel biology.</title>
        <authorList>
            <person name="Wiegand S."/>
            <person name="Jogler M."/>
            <person name="Boedeker C."/>
            <person name="Pinto D."/>
            <person name="Vollmers J."/>
            <person name="Rivas-Marin E."/>
            <person name="Kohn T."/>
            <person name="Peeters S.H."/>
            <person name="Heuer A."/>
            <person name="Rast P."/>
            <person name="Oberbeckmann S."/>
            <person name="Bunk B."/>
            <person name="Jeske O."/>
            <person name="Meyerdierks A."/>
            <person name="Storesund J.E."/>
            <person name="Kallscheuer N."/>
            <person name="Luecker S."/>
            <person name="Lage O.M."/>
            <person name="Pohl T."/>
            <person name="Merkel B.J."/>
            <person name="Hornburger P."/>
            <person name="Mueller R.-W."/>
            <person name="Bruemmer F."/>
            <person name="Labrenz M."/>
            <person name="Spormann A.M."/>
            <person name="Op den Camp H."/>
            <person name="Overmann J."/>
            <person name="Amann R."/>
            <person name="Jetten M.S.M."/>
            <person name="Mascher T."/>
            <person name="Medema M.H."/>
            <person name="Devos D.P."/>
            <person name="Kaster A.-K."/>
            <person name="Ovreas L."/>
            <person name="Rohde M."/>
            <person name="Galperin M.Y."/>
            <person name="Jogler C."/>
        </authorList>
    </citation>
    <scope>NUCLEOTIDE SEQUENCE [LARGE SCALE GENOMIC DNA]</scope>
    <source>
        <strain evidence="5 6">ETA_A8</strain>
    </source>
</reference>
<dbReference type="EMBL" id="CP036274">
    <property type="protein sequence ID" value="QDU25996.1"/>
    <property type="molecule type" value="Genomic_DNA"/>
</dbReference>
<sequence length="406" mass="46747">MKLKCVPADFQVEEQITLRSTGGPFALYLLNKESIGTLEAIDQIVQRWNFSRPQMAWAGLKDRHARTSQYITVKGGPRQNMEAGGIQLKFLGYAARPVHPRDIVSNRFTVVMRDMDAPSIAAAQRTLAEAERDGLPNYFDEQRFGSLGESGVFIAQPWCKGDYEQALWLALAEHNDHDRPDEREQKRLLRELWGKWPECKAALARSHRRSVITFLADKPIQPDFKRAFALIRQELRSLWLAAYQSHLWNQMLAAVLEANCPPEVLRRQRIARQELPFFTSLPAEHRDWLHAFQMPLPSARLHLDPGDLKDLIDDVMSAEGMELREVRVKYPRDAFFSRGERPAIFLPEYLTHETAADDIYRGREKLTLKFTLRRGSYATIFVKRITGLAWSDEEDDSEEEAPTEEA</sequence>
<feature type="domain" description="TRUD" evidence="4">
    <location>
        <begin position="134"/>
        <end position="346"/>
    </location>
</feature>
<dbReference type="PROSITE" id="PS50984">
    <property type="entry name" value="TRUD"/>
    <property type="match status" value="1"/>
</dbReference>
<keyword evidence="3 5" id="KW-0413">Isomerase</keyword>
<dbReference type="GO" id="GO:0160150">
    <property type="term" value="F:tRNA pseudouridine(13) synthase activity"/>
    <property type="evidence" value="ECO:0007669"/>
    <property type="project" value="UniProtKB-EC"/>
</dbReference>
<dbReference type="GO" id="GO:0008033">
    <property type="term" value="P:tRNA processing"/>
    <property type="evidence" value="ECO:0007669"/>
    <property type="project" value="UniProtKB-KW"/>
</dbReference>
<dbReference type="InterPro" id="IPR001656">
    <property type="entry name" value="PsdUridine_synth_TruD"/>
</dbReference>
<evidence type="ECO:0000256" key="3">
    <source>
        <dbReference type="ARBA" id="ARBA00023235"/>
    </source>
</evidence>
<dbReference type="InterPro" id="IPR042214">
    <property type="entry name" value="TruD_catalytic"/>
</dbReference>
<dbReference type="InterPro" id="IPR020119">
    <property type="entry name" value="PsdUridine_synth_TruD_CS"/>
</dbReference>
<dbReference type="InterPro" id="IPR011760">
    <property type="entry name" value="PsdUridine_synth_TruD_insert"/>
</dbReference>
<dbReference type="Gene3D" id="3.30.70.3160">
    <property type="match status" value="1"/>
</dbReference>
<dbReference type="GO" id="GO:0001522">
    <property type="term" value="P:pseudouridine synthesis"/>
    <property type="evidence" value="ECO:0007669"/>
    <property type="project" value="InterPro"/>
</dbReference>
<dbReference type="EC" id="5.4.99.27" evidence="5"/>
<evidence type="ECO:0000313" key="6">
    <source>
        <dbReference type="Proteomes" id="UP000315017"/>
    </source>
</evidence>
<evidence type="ECO:0000256" key="1">
    <source>
        <dbReference type="ARBA" id="ARBA00007953"/>
    </source>
</evidence>
<dbReference type="Gene3D" id="1.10.1510.30">
    <property type="match status" value="1"/>
</dbReference>
<dbReference type="SUPFAM" id="SSF55120">
    <property type="entry name" value="Pseudouridine synthase"/>
    <property type="match status" value="1"/>
</dbReference>
<keyword evidence="6" id="KW-1185">Reference proteome</keyword>
<keyword evidence="2" id="KW-0819">tRNA processing</keyword>
<dbReference type="PANTHER" id="PTHR13326:SF21">
    <property type="entry name" value="PSEUDOURIDYLATE SYNTHASE PUS7L"/>
    <property type="match status" value="1"/>
</dbReference>
<dbReference type="RefSeq" id="WP_145085849.1">
    <property type="nucleotide sequence ID" value="NZ_CP036274.1"/>
</dbReference>
<evidence type="ECO:0000256" key="2">
    <source>
        <dbReference type="ARBA" id="ARBA00022694"/>
    </source>
</evidence>
<gene>
    <name evidence="5" type="primary">truD</name>
    <name evidence="5" type="ORF">ETAA8_10680</name>
</gene>